<accession>A0AAD5TGD5</accession>
<evidence type="ECO:0000313" key="1">
    <source>
        <dbReference type="EMBL" id="KAJ3166013.1"/>
    </source>
</evidence>
<dbReference type="AlphaFoldDB" id="A0AAD5TGD5"/>
<evidence type="ECO:0000313" key="2">
    <source>
        <dbReference type="Proteomes" id="UP001212152"/>
    </source>
</evidence>
<dbReference type="EMBL" id="JADGJQ010000188">
    <property type="protein sequence ID" value="KAJ3166013.1"/>
    <property type="molecule type" value="Genomic_DNA"/>
</dbReference>
<proteinExistence type="predicted"/>
<organism evidence="1 2">
    <name type="scientific">Geranomyces variabilis</name>
    <dbReference type="NCBI Taxonomy" id="109894"/>
    <lineage>
        <taxon>Eukaryota</taxon>
        <taxon>Fungi</taxon>
        <taxon>Fungi incertae sedis</taxon>
        <taxon>Chytridiomycota</taxon>
        <taxon>Chytridiomycota incertae sedis</taxon>
        <taxon>Chytridiomycetes</taxon>
        <taxon>Spizellomycetales</taxon>
        <taxon>Powellomycetaceae</taxon>
        <taxon>Geranomyces</taxon>
    </lineage>
</organism>
<gene>
    <name evidence="1" type="ORF">HDU87_002347</name>
</gene>
<keyword evidence="2" id="KW-1185">Reference proteome</keyword>
<protein>
    <submittedName>
        <fullName evidence="1">Uncharacterized protein</fullName>
    </submittedName>
</protein>
<name>A0AAD5TGD5_9FUNG</name>
<comment type="caution">
    <text evidence="1">The sequence shown here is derived from an EMBL/GenBank/DDBJ whole genome shotgun (WGS) entry which is preliminary data.</text>
</comment>
<reference evidence="1" key="1">
    <citation type="submission" date="2020-05" db="EMBL/GenBank/DDBJ databases">
        <title>Phylogenomic resolution of chytrid fungi.</title>
        <authorList>
            <person name="Stajich J.E."/>
            <person name="Amses K."/>
            <person name="Simmons R."/>
            <person name="Seto K."/>
            <person name="Myers J."/>
            <person name="Bonds A."/>
            <person name="Quandt C.A."/>
            <person name="Barry K."/>
            <person name="Liu P."/>
            <person name="Grigoriev I."/>
            <person name="Longcore J.E."/>
            <person name="James T.Y."/>
        </authorList>
    </citation>
    <scope>NUCLEOTIDE SEQUENCE</scope>
    <source>
        <strain evidence="1">JEL0379</strain>
    </source>
</reference>
<sequence length="308" mass="34436">MSQSSSALPQSLVLADKVLYELMSDSAASSEDAQKVLDDLATAFEENSKGYRRLLYREDTIDFALPSHRYAYVFSYVVFLICAMEKVKDSLPTDTRDLLSTALKVKDFHAVCLGGGPGSDICGIISWLQGLSLEKRPSTATFSIFDKHAIWSETLHELFRGISGFHTSYKGDIDVTNPKHEPSQYKSTMKDANIITMIKFASAIYAQRHNGRTEEFLRGLLALARPGTLLVVIDNGRKTGVDNFSQWVCTILKEEWSVLSANDCIDVNVGTPMYDEMPIMNQIIEQTGRRPQLSGIVSYRILQKVKTE</sequence>
<dbReference type="Proteomes" id="UP001212152">
    <property type="component" value="Unassembled WGS sequence"/>
</dbReference>